<dbReference type="Gene3D" id="1.10.20.10">
    <property type="entry name" value="Histone, subunit A"/>
    <property type="match status" value="1"/>
</dbReference>
<protein>
    <recommendedName>
        <fullName evidence="2">Core Histone H2A/H2B/H3 domain-containing protein</fullName>
    </recommendedName>
</protein>
<dbReference type="GO" id="GO:0003677">
    <property type="term" value="F:DNA binding"/>
    <property type="evidence" value="ECO:0007669"/>
    <property type="project" value="InterPro"/>
</dbReference>
<feature type="domain" description="Core Histone H2A/H2B/H3" evidence="2">
    <location>
        <begin position="110"/>
        <end position="160"/>
    </location>
</feature>
<evidence type="ECO:0000259" key="2">
    <source>
        <dbReference type="Pfam" id="PF00125"/>
    </source>
</evidence>
<accession>A0A074ZHX7</accession>
<gene>
    <name evidence="3" type="ORF">T265_13914</name>
</gene>
<dbReference type="GO" id="GO:0000786">
    <property type="term" value="C:nucleosome"/>
    <property type="evidence" value="ECO:0007669"/>
    <property type="project" value="InterPro"/>
</dbReference>
<reference evidence="3 4" key="1">
    <citation type="submission" date="2013-11" db="EMBL/GenBank/DDBJ databases">
        <title>Opisthorchis viverrini - life in the bile duct.</title>
        <authorList>
            <person name="Young N.D."/>
            <person name="Nagarajan N."/>
            <person name="Lin S.J."/>
            <person name="Korhonen P.K."/>
            <person name="Jex A.R."/>
            <person name="Hall R.S."/>
            <person name="Safavi-Hemami H."/>
            <person name="Kaewkong W."/>
            <person name="Bertrand D."/>
            <person name="Gao S."/>
            <person name="Seet Q."/>
            <person name="Wongkham S."/>
            <person name="Teh B.T."/>
            <person name="Wongkham C."/>
            <person name="Intapan P.M."/>
            <person name="Maleewong W."/>
            <person name="Yang X."/>
            <person name="Hu M."/>
            <person name="Wang Z."/>
            <person name="Hofmann A."/>
            <person name="Sternberg P.W."/>
            <person name="Tan P."/>
            <person name="Wang J."/>
            <person name="Gasser R.B."/>
        </authorList>
    </citation>
    <scope>NUCLEOTIDE SEQUENCE [LARGE SCALE GENOMIC DNA]</scope>
</reference>
<dbReference type="GO" id="GO:0046982">
    <property type="term" value="F:protein heterodimerization activity"/>
    <property type="evidence" value="ECO:0007669"/>
    <property type="project" value="InterPro"/>
</dbReference>
<dbReference type="InterPro" id="IPR009072">
    <property type="entry name" value="Histone-fold"/>
</dbReference>
<dbReference type="EMBL" id="KL596736">
    <property type="protein sequence ID" value="KER26903.1"/>
    <property type="molecule type" value="Genomic_DNA"/>
</dbReference>
<dbReference type="InterPro" id="IPR000164">
    <property type="entry name" value="Histone_H3/CENP-A"/>
</dbReference>
<proteinExistence type="inferred from homology"/>
<keyword evidence="4" id="KW-1185">Reference proteome</keyword>
<name>A0A074ZHX7_OPIVI</name>
<organism evidence="3 4">
    <name type="scientific">Opisthorchis viverrini</name>
    <name type="common">Southeast Asian liver fluke</name>
    <dbReference type="NCBI Taxonomy" id="6198"/>
    <lineage>
        <taxon>Eukaryota</taxon>
        <taxon>Metazoa</taxon>
        <taxon>Spiralia</taxon>
        <taxon>Lophotrochozoa</taxon>
        <taxon>Platyhelminthes</taxon>
        <taxon>Trematoda</taxon>
        <taxon>Digenea</taxon>
        <taxon>Opisthorchiida</taxon>
        <taxon>Opisthorchiata</taxon>
        <taxon>Opisthorchiidae</taxon>
        <taxon>Opisthorchis</taxon>
    </lineage>
</organism>
<evidence type="ECO:0000256" key="1">
    <source>
        <dbReference type="ARBA" id="ARBA00010343"/>
    </source>
</evidence>
<feature type="non-terminal residue" evidence="3">
    <location>
        <position position="240"/>
    </location>
</feature>
<dbReference type="PRINTS" id="PR00622">
    <property type="entry name" value="HISTONEH3"/>
</dbReference>
<dbReference type="SUPFAM" id="SSF47113">
    <property type="entry name" value="Histone-fold"/>
    <property type="match status" value="1"/>
</dbReference>
<evidence type="ECO:0000313" key="3">
    <source>
        <dbReference type="EMBL" id="KER26903.1"/>
    </source>
</evidence>
<dbReference type="CTD" id="20328081"/>
<dbReference type="InterPro" id="IPR007125">
    <property type="entry name" value="H2A/H2B/H3"/>
</dbReference>
<sequence>WFNQLTQRGQFLGRLSRCGTNQSHCSIKNTFTRSRVIIHVSSACSGGLVVIHSPRTSDVRNSDLDTAPLMSSSPFFIGNAFRIQTITTGLGPSLSVRPVVTRSPPSCSSVNCLVREIAQDFKTDLRFQSSVVQAKQEVSEAYLVGLFEDTNLCAIHAKVLSLSRVTDFSQATLETCCPKNLASTSSSQYHRRPQSSINTFICSDLKNHMHPAYAGAVLTRSHRMSDVRSSNLGTNKDMHH</sequence>
<feature type="non-terminal residue" evidence="3">
    <location>
        <position position="1"/>
    </location>
</feature>
<comment type="similarity">
    <text evidence="1">Belongs to the histone H3 family.</text>
</comment>
<dbReference type="GeneID" id="20328081"/>
<dbReference type="SMART" id="SM00428">
    <property type="entry name" value="H3"/>
    <property type="match status" value="1"/>
</dbReference>
<dbReference type="RefSeq" id="XP_009169378.1">
    <property type="nucleotide sequence ID" value="XM_009171114.1"/>
</dbReference>
<dbReference type="KEGG" id="ovi:T265_13914"/>
<dbReference type="GO" id="GO:0030527">
    <property type="term" value="F:structural constituent of chromatin"/>
    <property type="evidence" value="ECO:0007669"/>
    <property type="project" value="InterPro"/>
</dbReference>
<evidence type="ECO:0000313" key="4">
    <source>
        <dbReference type="Proteomes" id="UP000054324"/>
    </source>
</evidence>
<dbReference type="STRING" id="6198.A0A074ZHX7"/>
<dbReference type="Pfam" id="PF00125">
    <property type="entry name" value="Histone"/>
    <property type="match status" value="1"/>
</dbReference>
<dbReference type="PANTHER" id="PTHR11426">
    <property type="entry name" value="HISTONE H3"/>
    <property type="match status" value="1"/>
</dbReference>
<dbReference type="AlphaFoldDB" id="A0A074ZHX7"/>
<dbReference type="Proteomes" id="UP000054324">
    <property type="component" value="Unassembled WGS sequence"/>
</dbReference>